<evidence type="ECO:0000313" key="9">
    <source>
        <dbReference type="Proteomes" id="UP000613743"/>
    </source>
</evidence>
<feature type="coiled-coil region" evidence="5">
    <location>
        <begin position="62"/>
        <end position="173"/>
    </location>
</feature>
<comment type="function">
    <text evidence="1">Involved in DNA recombination.</text>
</comment>
<dbReference type="AlphaFoldDB" id="A0A917JYM9"/>
<evidence type="ECO:0000313" key="8">
    <source>
        <dbReference type="EMBL" id="GGI91028.1"/>
    </source>
</evidence>
<dbReference type="EMBL" id="BMPZ01000011">
    <property type="protein sequence ID" value="GGI91028.1"/>
    <property type="molecule type" value="Genomic_DNA"/>
</dbReference>
<keyword evidence="7" id="KW-0472">Membrane</keyword>
<proteinExistence type="inferred from homology"/>
<feature type="coiled-coil region" evidence="5">
    <location>
        <begin position="212"/>
        <end position="239"/>
    </location>
</feature>
<evidence type="ECO:0000256" key="4">
    <source>
        <dbReference type="ARBA" id="ARBA00023172"/>
    </source>
</evidence>
<dbReference type="InterPro" id="IPR003798">
    <property type="entry name" value="DNA_recombination_RmuC"/>
</dbReference>
<reference evidence="8" key="2">
    <citation type="submission" date="2020-09" db="EMBL/GenBank/DDBJ databases">
        <authorList>
            <person name="Sun Q."/>
            <person name="Ohkuma M."/>
        </authorList>
    </citation>
    <scope>NUCLEOTIDE SEQUENCE</scope>
    <source>
        <strain evidence="8">JCM 30804</strain>
    </source>
</reference>
<reference evidence="8" key="1">
    <citation type="journal article" date="2014" name="Int. J. Syst. Evol. Microbiol.">
        <title>Complete genome sequence of Corynebacterium casei LMG S-19264T (=DSM 44701T), isolated from a smear-ripened cheese.</title>
        <authorList>
            <consortium name="US DOE Joint Genome Institute (JGI-PGF)"/>
            <person name="Walter F."/>
            <person name="Albersmeier A."/>
            <person name="Kalinowski J."/>
            <person name="Ruckert C."/>
        </authorList>
    </citation>
    <scope>NUCLEOTIDE SEQUENCE</scope>
    <source>
        <strain evidence="8">JCM 30804</strain>
    </source>
</reference>
<name>A0A917JYM9_9GAMM</name>
<feature type="transmembrane region" description="Helical" evidence="7">
    <location>
        <begin position="20"/>
        <end position="38"/>
    </location>
</feature>
<organism evidence="8 9">
    <name type="scientific">Shewanella gelidii</name>
    <dbReference type="NCBI Taxonomy" id="1642821"/>
    <lineage>
        <taxon>Bacteria</taxon>
        <taxon>Pseudomonadati</taxon>
        <taxon>Pseudomonadota</taxon>
        <taxon>Gammaproteobacteria</taxon>
        <taxon>Alteromonadales</taxon>
        <taxon>Shewanellaceae</taxon>
        <taxon>Shewanella</taxon>
    </lineage>
</organism>
<evidence type="ECO:0000256" key="2">
    <source>
        <dbReference type="ARBA" id="ARBA00009840"/>
    </source>
</evidence>
<accession>A0A917JYM9</accession>
<feature type="compositionally biased region" description="Polar residues" evidence="6">
    <location>
        <begin position="523"/>
        <end position="541"/>
    </location>
</feature>
<keyword evidence="9" id="KW-1185">Reference proteome</keyword>
<keyword evidence="7" id="KW-0812">Transmembrane</keyword>
<dbReference type="Proteomes" id="UP000613743">
    <property type="component" value="Unassembled WGS sequence"/>
</dbReference>
<evidence type="ECO:0000256" key="3">
    <source>
        <dbReference type="ARBA" id="ARBA00023054"/>
    </source>
</evidence>
<comment type="similarity">
    <text evidence="2">Belongs to the RmuC family.</text>
</comment>
<evidence type="ECO:0000256" key="1">
    <source>
        <dbReference type="ARBA" id="ARBA00003416"/>
    </source>
</evidence>
<keyword evidence="3 5" id="KW-0175">Coiled coil</keyword>
<gene>
    <name evidence="8" type="primary">rmuC</name>
    <name evidence="8" type="ORF">GCM10009332_30370</name>
</gene>
<evidence type="ECO:0000256" key="5">
    <source>
        <dbReference type="SAM" id="Coils"/>
    </source>
</evidence>
<keyword evidence="4" id="KW-0233">DNA recombination</keyword>
<dbReference type="PANTHER" id="PTHR30563:SF0">
    <property type="entry name" value="DNA RECOMBINATION PROTEIN RMUC"/>
    <property type="match status" value="1"/>
</dbReference>
<feature type="region of interest" description="Disordered" evidence="6">
    <location>
        <begin position="506"/>
        <end position="541"/>
    </location>
</feature>
<sequence>MDLEQISTFFSEHLSLTIPQFIALVATIVLAMMIGALFNQRKTRTRWEQSKNQLIAEHQASIQSFESQLEQTLVAQERLKNEIDQLQERYEFKIELLGKTQSQADRATELEQQLNQLQRKQVETQLALSKSHALQQTIQATSEAEKNALKDKVELLENAEQRLQLQFESLANKIFEDKSQHLKQQNASQLDGVLGPLKQQLEGFRRQVHESYTQEQNQRSALKHQLENLQNLNLKMSQDAINLTKALKGDNKQQGNWGEVILERVLQESGLRQNHEYQVQQDLKNDQGKRFKPDVIVHLPEGKDVVIDAKMTLVAYERYFNSEDDAVRQQAIKDHIVAIRAHLKGLSQKDYHKLHGIQSLDYVLMFIPVEPAFLLAIEKEPELIHEALDNNIMLVSPTNLLVALRTISNIWRYELQNQNAQKIAQQAGKLYDKLCGYLDDMEKVGRALETADKAYQLAMNKLAKGKGNVIRQAHQMQKMGIESSKSIDKQLVEQALLDDESTIALSPHTNDAPLIEPKLSSAKAMNTSDKTNNSNGSQHAP</sequence>
<dbReference type="RefSeq" id="WP_188922511.1">
    <property type="nucleotide sequence ID" value="NZ_BMPZ01000011.1"/>
</dbReference>
<dbReference type="Pfam" id="PF02646">
    <property type="entry name" value="RmuC"/>
    <property type="match status" value="1"/>
</dbReference>
<comment type="caution">
    <text evidence="8">The sequence shown here is derived from an EMBL/GenBank/DDBJ whole genome shotgun (WGS) entry which is preliminary data.</text>
</comment>
<evidence type="ECO:0000256" key="6">
    <source>
        <dbReference type="SAM" id="MobiDB-lite"/>
    </source>
</evidence>
<evidence type="ECO:0000256" key="7">
    <source>
        <dbReference type="SAM" id="Phobius"/>
    </source>
</evidence>
<keyword evidence="7" id="KW-1133">Transmembrane helix</keyword>
<dbReference type="GO" id="GO:0006310">
    <property type="term" value="P:DNA recombination"/>
    <property type="evidence" value="ECO:0007669"/>
    <property type="project" value="UniProtKB-KW"/>
</dbReference>
<dbReference type="PANTHER" id="PTHR30563">
    <property type="entry name" value="DNA RECOMBINATION PROTEIN RMUC"/>
    <property type="match status" value="1"/>
</dbReference>
<protein>
    <submittedName>
        <fullName evidence="8">DNA recombination protein RmuC</fullName>
    </submittedName>
</protein>